<reference evidence="13 14" key="1">
    <citation type="journal article" date="2023" name="BMC Biotechnol.">
        <title>Vitis rotundifolia cv Carlos genome sequencing.</title>
        <authorList>
            <person name="Huff M."/>
            <person name="Hulse-Kemp A."/>
            <person name="Scheffler B."/>
            <person name="Youngblood R."/>
            <person name="Simpson S."/>
            <person name="Babiker E."/>
            <person name="Staton M."/>
        </authorList>
    </citation>
    <scope>NUCLEOTIDE SEQUENCE [LARGE SCALE GENOMIC DNA]</scope>
    <source>
        <tissue evidence="13">Leaf</tissue>
    </source>
</reference>
<evidence type="ECO:0000256" key="8">
    <source>
        <dbReference type="ARBA" id="ARBA00023180"/>
    </source>
</evidence>
<dbReference type="Gene3D" id="3.60.21.10">
    <property type="match status" value="1"/>
</dbReference>
<comment type="cofactor">
    <cofactor evidence="3">
        <name>Fe cation</name>
        <dbReference type="ChEBI" id="CHEBI:24875"/>
    </cofactor>
</comment>
<dbReference type="AlphaFoldDB" id="A0AA38ZVK3"/>
<dbReference type="InterPro" id="IPR015914">
    <property type="entry name" value="PAPs_N"/>
</dbReference>
<evidence type="ECO:0000313" key="14">
    <source>
        <dbReference type="Proteomes" id="UP001168098"/>
    </source>
</evidence>
<evidence type="ECO:0000313" key="13">
    <source>
        <dbReference type="EMBL" id="KAJ9695129.1"/>
    </source>
</evidence>
<feature type="signal peptide" evidence="9">
    <location>
        <begin position="1"/>
        <end position="25"/>
    </location>
</feature>
<evidence type="ECO:0000256" key="7">
    <source>
        <dbReference type="ARBA" id="ARBA00022833"/>
    </source>
</evidence>
<dbReference type="SUPFAM" id="SSF56300">
    <property type="entry name" value="Metallo-dependent phosphatases"/>
    <property type="match status" value="1"/>
</dbReference>
<dbReference type="InterPro" id="IPR025733">
    <property type="entry name" value="PAPs_C"/>
</dbReference>
<accession>A0AA38ZVK3</accession>
<feature type="domain" description="Purple acid phosphatase C-terminal" evidence="11">
    <location>
        <begin position="380"/>
        <end position="440"/>
    </location>
</feature>
<name>A0AA38ZVK3_VITRO</name>
<dbReference type="SUPFAM" id="SSF49363">
    <property type="entry name" value="Purple acid phosphatase, N-terminal domain"/>
    <property type="match status" value="1"/>
</dbReference>
<keyword evidence="14" id="KW-1185">Reference proteome</keyword>
<dbReference type="InterPro" id="IPR029052">
    <property type="entry name" value="Metallo-depent_PP-like"/>
</dbReference>
<dbReference type="Pfam" id="PF16656">
    <property type="entry name" value="Pur_ac_phosph_N"/>
    <property type="match status" value="1"/>
</dbReference>
<dbReference type="Pfam" id="PF00149">
    <property type="entry name" value="Metallophos"/>
    <property type="match status" value="1"/>
</dbReference>
<comment type="catalytic activity">
    <reaction evidence="1 9">
        <text>a phosphate monoester + H2O = an alcohol + phosphate</text>
        <dbReference type="Rhea" id="RHEA:15017"/>
        <dbReference type="ChEBI" id="CHEBI:15377"/>
        <dbReference type="ChEBI" id="CHEBI:30879"/>
        <dbReference type="ChEBI" id="CHEBI:43474"/>
        <dbReference type="ChEBI" id="CHEBI:67140"/>
        <dbReference type="EC" id="3.1.3.2"/>
    </reaction>
</comment>
<dbReference type="InterPro" id="IPR041792">
    <property type="entry name" value="MPP_PAP"/>
</dbReference>
<dbReference type="Pfam" id="PF14008">
    <property type="entry name" value="Metallophos_C"/>
    <property type="match status" value="1"/>
</dbReference>
<comment type="caution">
    <text evidence="13">The sequence shown here is derived from an EMBL/GenBank/DDBJ whole genome shotgun (WGS) entry which is preliminary data.</text>
</comment>
<evidence type="ECO:0000256" key="1">
    <source>
        <dbReference type="ARBA" id="ARBA00000032"/>
    </source>
</evidence>
<comment type="cofactor">
    <cofactor evidence="2">
        <name>Zn(2+)</name>
        <dbReference type="ChEBI" id="CHEBI:29105"/>
    </cofactor>
</comment>
<keyword evidence="8" id="KW-0325">Glycoprotein</keyword>
<dbReference type="CDD" id="cd00839">
    <property type="entry name" value="MPP_PAPs"/>
    <property type="match status" value="1"/>
</dbReference>
<dbReference type="PANTHER" id="PTHR22953:SF153">
    <property type="entry name" value="PURPLE ACID PHOSPHATASE"/>
    <property type="match status" value="1"/>
</dbReference>
<evidence type="ECO:0000256" key="5">
    <source>
        <dbReference type="ARBA" id="ARBA00022729"/>
    </source>
</evidence>
<dbReference type="InterPro" id="IPR004843">
    <property type="entry name" value="Calcineurin-like_PHP"/>
</dbReference>
<dbReference type="InterPro" id="IPR039331">
    <property type="entry name" value="PAPs-like"/>
</dbReference>
<comment type="similarity">
    <text evidence="4 9">Belongs to the metallophosphoesterase superfamily. Purple acid phosphatase family.</text>
</comment>
<proteinExistence type="inferred from homology"/>
<dbReference type="Proteomes" id="UP001168098">
    <property type="component" value="Unassembled WGS sequence"/>
</dbReference>
<feature type="domain" description="Purple acid phosphatase N-terminal" evidence="12">
    <location>
        <begin position="48"/>
        <end position="134"/>
    </location>
</feature>
<dbReference type="GO" id="GO:0003993">
    <property type="term" value="F:acid phosphatase activity"/>
    <property type="evidence" value="ECO:0007669"/>
    <property type="project" value="UniProtKB-EC"/>
</dbReference>
<dbReference type="InterPro" id="IPR008963">
    <property type="entry name" value="Purple_acid_Pase-like_N"/>
</dbReference>
<evidence type="ECO:0000256" key="3">
    <source>
        <dbReference type="ARBA" id="ARBA00001962"/>
    </source>
</evidence>
<keyword evidence="7" id="KW-0862">Zinc</keyword>
<evidence type="ECO:0000259" key="10">
    <source>
        <dbReference type="Pfam" id="PF00149"/>
    </source>
</evidence>
<protein>
    <recommendedName>
        <fullName evidence="9">Purple acid phosphatase</fullName>
        <ecNumber evidence="9">3.1.3.2</ecNumber>
    </recommendedName>
</protein>
<evidence type="ECO:0000256" key="9">
    <source>
        <dbReference type="RuleBase" id="RU361203"/>
    </source>
</evidence>
<dbReference type="EMBL" id="JARBHA010000008">
    <property type="protein sequence ID" value="KAJ9695129.1"/>
    <property type="molecule type" value="Genomic_DNA"/>
</dbReference>
<evidence type="ECO:0000256" key="2">
    <source>
        <dbReference type="ARBA" id="ARBA00001947"/>
    </source>
</evidence>
<evidence type="ECO:0000259" key="11">
    <source>
        <dbReference type="Pfam" id="PF14008"/>
    </source>
</evidence>
<keyword evidence="5 9" id="KW-0732">Signal</keyword>
<feature type="chain" id="PRO_5041489203" description="Purple acid phosphatase" evidence="9">
    <location>
        <begin position="26"/>
        <end position="457"/>
    </location>
</feature>
<feature type="domain" description="Calcineurin-like phosphoesterase" evidence="10">
    <location>
        <begin position="141"/>
        <end position="335"/>
    </location>
</feature>
<dbReference type="EC" id="3.1.3.2" evidence="9"/>
<gene>
    <name evidence="13" type="ORF">PVL29_010566</name>
</gene>
<evidence type="ECO:0000256" key="4">
    <source>
        <dbReference type="ARBA" id="ARBA00008723"/>
    </source>
</evidence>
<keyword evidence="6 9" id="KW-0378">Hydrolase</keyword>
<dbReference type="PANTHER" id="PTHR22953">
    <property type="entry name" value="ACID PHOSPHATASE RELATED"/>
    <property type="match status" value="1"/>
</dbReference>
<evidence type="ECO:0000256" key="6">
    <source>
        <dbReference type="ARBA" id="ARBA00022801"/>
    </source>
</evidence>
<evidence type="ECO:0000259" key="12">
    <source>
        <dbReference type="Pfam" id="PF16656"/>
    </source>
</evidence>
<dbReference type="GO" id="GO:0046872">
    <property type="term" value="F:metal ion binding"/>
    <property type="evidence" value="ECO:0007669"/>
    <property type="project" value="InterPro"/>
</dbReference>
<organism evidence="13 14">
    <name type="scientific">Vitis rotundifolia</name>
    <name type="common">Muscadine grape</name>
    <dbReference type="NCBI Taxonomy" id="103349"/>
    <lineage>
        <taxon>Eukaryota</taxon>
        <taxon>Viridiplantae</taxon>
        <taxon>Streptophyta</taxon>
        <taxon>Embryophyta</taxon>
        <taxon>Tracheophyta</taxon>
        <taxon>Spermatophyta</taxon>
        <taxon>Magnoliopsida</taxon>
        <taxon>eudicotyledons</taxon>
        <taxon>Gunneridae</taxon>
        <taxon>Pentapetalae</taxon>
        <taxon>rosids</taxon>
        <taxon>Vitales</taxon>
        <taxon>Vitaceae</taxon>
        <taxon>Viteae</taxon>
        <taxon>Vitis</taxon>
    </lineage>
</organism>
<sequence length="457" mass="51064">MAVKTWFSVLALAMVVVQLIGTGMAYERPPARKMYIVLDDDDQDPTHPEQVHISMVGADKMRITWVTKDETPPEVHYGTAQGQLGSSATGSTRSYKYAIYTSGTIHDVVIGPLNANTVYYYRCGSSGPEFSFKTPPSQFPIRIAVAGDFGQTEWTKSTLDHISKSNYDLLLLAGDLSYADFYQPLWDSFGRLVEPLASQRPWMTTTGNHDVEKIIVVHPEKFTSYNARWHMPFEESGSTSNLYYSFEVAGVHVVVLGSYTDFGLDSDQYRWLQADLGKVDRKRTPWLVVMLHAPWYNSNSAHQGEEESDGMRESMEEMLYKAQVDVVFAGHVHAYERFVSSLPPSSRITPISQSNHTNSIVSASHLLQDRVYQGKTDKCGPVYITIGDGGNREGLATKYIDPKPDISLFREASFGHGQLNVVDGNTMEWTWHRNDDNQSVAADSVTLKSLATEPGCN</sequence>
<dbReference type="Gene3D" id="2.60.40.380">
    <property type="entry name" value="Purple acid phosphatase-like, N-terminal"/>
    <property type="match status" value="1"/>
</dbReference>